<comment type="caution">
    <text evidence="3">The sequence shown here is derived from an EMBL/GenBank/DDBJ whole genome shotgun (WGS) entry which is preliminary data.</text>
</comment>
<dbReference type="PANTHER" id="PTHR12616:SF1">
    <property type="entry name" value="VACUOLAR PROTEIN SORTING-ASSOCIATED PROTEIN 41 HOMOLOG"/>
    <property type="match status" value="1"/>
</dbReference>
<dbReference type="PANTHER" id="PTHR12616">
    <property type="entry name" value="VACUOLAR PROTEIN SORTING VPS41"/>
    <property type="match status" value="1"/>
</dbReference>
<dbReference type="AlphaFoldDB" id="A0AAD4XQN5"/>
<accession>A0AAD4XQN5</accession>
<dbReference type="InterPro" id="IPR057780">
    <property type="entry name" value="Beta-prop_Vps41"/>
</dbReference>
<evidence type="ECO:0000313" key="3">
    <source>
        <dbReference type="EMBL" id="KAI3933314.1"/>
    </source>
</evidence>
<dbReference type="Proteomes" id="UP001202328">
    <property type="component" value="Unassembled WGS sequence"/>
</dbReference>
<feature type="compositionally biased region" description="Acidic residues" evidence="1">
    <location>
        <begin position="10"/>
        <end position="39"/>
    </location>
</feature>
<dbReference type="GO" id="GO:0030897">
    <property type="term" value="C:HOPS complex"/>
    <property type="evidence" value="ECO:0007669"/>
    <property type="project" value="TreeGrafter"/>
</dbReference>
<dbReference type="GO" id="GO:0034058">
    <property type="term" value="P:endosomal vesicle fusion"/>
    <property type="evidence" value="ECO:0007669"/>
    <property type="project" value="TreeGrafter"/>
</dbReference>
<dbReference type="GO" id="GO:0005770">
    <property type="term" value="C:late endosome"/>
    <property type="evidence" value="ECO:0007669"/>
    <property type="project" value="TreeGrafter"/>
</dbReference>
<reference evidence="3" key="1">
    <citation type="submission" date="2022-04" db="EMBL/GenBank/DDBJ databases">
        <title>A functionally conserved STORR gene fusion in Papaver species that diverged 16.8 million years ago.</title>
        <authorList>
            <person name="Catania T."/>
        </authorList>
    </citation>
    <scope>NUCLEOTIDE SEQUENCE</scope>
    <source>
        <strain evidence="3">S-188037</strain>
    </source>
</reference>
<dbReference type="Pfam" id="PF23411">
    <property type="entry name" value="Beta-prop_Vps41"/>
    <property type="match status" value="1"/>
</dbReference>
<dbReference type="InterPro" id="IPR015943">
    <property type="entry name" value="WD40/YVTN_repeat-like_dom_sf"/>
</dbReference>
<keyword evidence="4" id="KW-1185">Reference proteome</keyword>
<feature type="non-terminal residue" evidence="3">
    <location>
        <position position="1"/>
    </location>
</feature>
<evidence type="ECO:0000313" key="4">
    <source>
        <dbReference type="Proteomes" id="UP001202328"/>
    </source>
</evidence>
<dbReference type="InterPro" id="IPR001680">
    <property type="entry name" value="WD40_rpt"/>
</dbReference>
<sequence>MGHSPSENGVEGDDEREEEEDDDEEEEDEEVEEEEEEDEPRLKYQRMGGSIPTLLSNDAASCIAVAERMIALGTHDGTIHILDFLGNQVKEFRSHTATVNDLSFDIDGEYVGSCSDDGFVVINSLFTDEKMNYEYRRPMKAISLDPEYSRSSSRRFVAGGLAGQLFMNAKKWLGSRDQVLHSGEGPIHAVKWRTSLIAWANNAGVKVYDTANDQRITFIERPTGTPRPELLLPHLVWQ</sequence>
<dbReference type="GO" id="GO:0016236">
    <property type="term" value="P:macroautophagy"/>
    <property type="evidence" value="ECO:0007669"/>
    <property type="project" value="TreeGrafter"/>
</dbReference>
<dbReference type="Gene3D" id="2.130.10.10">
    <property type="entry name" value="YVTN repeat-like/Quinoprotein amine dehydrogenase"/>
    <property type="match status" value="1"/>
</dbReference>
<dbReference type="SMART" id="SM00320">
    <property type="entry name" value="WD40"/>
    <property type="match status" value="3"/>
</dbReference>
<name>A0AAD4XQN5_9MAGN</name>
<dbReference type="EMBL" id="JAJJMB010006856">
    <property type="protein sequence ID" value="KAI3933314.1"/>
    <property type="molecule type" value="Genomic_DNA"/>
</dbReference>
<evidence type="ECO:0000256" key="1">
    <source>
        <dbReference type="SAM" id="MobiDB-lite"/>
    </source>
</evidence>
<dbReference type="InterPro" id="IPR045111">
    <property type="entry name" value="Vps41/Vps8"/>
</dbReference>
<gene>
    <name evidence="3" type="ORF">MKW98_006673</name>
</gene>
<feature type="region of interest" description="Disordered" evidence="1">
    <location>
        <begin position="1"/>
        <end position="44"/>
    </location>
</feature>
<dbReference type="GO" id="GO:0006623">
    <property type="term" value="P:protein targeting to vacuole"/>
    <property type="evidence" value="ECO:0007669"/>
    <property type="project" value="InterPro"/>
</dbReference>
<protein>
    <recommendedName>
        <fullName evidence="2">Vps41 beta-propeller domain-containing protein</fullName>
    </recommendedName>
</protein>
<organism evidence="3 4">
    <name type="scientific">Papaver atlanticum</name>
    <dbReference type="NCBI Taxonomy" id="357466"/>
    <lineage>
        <taxon>Eukaryota</taxon>
        <taxon>Viridiplantae</taxon>
        <taxon>Streptophyta</taxon>
        <taxon>Embryophyta</taxon>
        <taxon>Tracheophyta</taxon>
        <taxon>Spermatophyta</taxon>
        <taxon>Magnoliopsida</taxon>
        <taxon>Ranunculales</taxon>
        <taxon>Papaveraceae</taxon>
        <taxon>Papaveroideae</taxon>
        <taxon>Papaver</taxon>
    </lineage>
</organism>
<dbReference type="SUPFAM" id="SSF50978">
    <property type="entry name" value="WD40 repeat-like"/>
    <property type="match status" value="1"/>
</dbReference>
<evidence type="ECO:0000259" key="2">
    <source>
        <dbReference type="Pfam" id="PF23411"/>
    </source>
</evidence>
<dbReference type="InterPro" id="IPR036322">
    <property type="entry name" value="WD40_repeat_dom_sf"/>
</dbReference>
<dbReference type="GO" id="GO:0009267">
    <property type="term" value="P:cellular response to starvation"/>
    <property type="evidence" value="ECO:0007669"/>
    <property type="project" value="TreeGrafter"/>
</dbReference>
<feature type="domain" description="Vps41 beta-propeller" evidence="2">
    <location>
        <begin position="42"/>
        <end position="238"/>
    </location>
</feature>
<proteinExistence type="predicted"/>